<dbReference type="Pfam" id="PF00270">
    <property type="entry name" value="DEAD"/>
    <property type="match status" value="1"/>
</dbReference>
<dbReference type="InterPro" id="IPR027417">
    <property type="entry name" value="P-loop_NTPase"/>
</dbReference>
<evidence type="ECO:0000256" key="2">
    <source>
        <dbReference type="ARBA" id="ARBA00012552"/>
    </source>
</evidence>
<dbReference type="InterPro" id="IPR014014">
    <property type="entry name" value="RNA_helicase_DEAD_Q_motif"/>
</dbReference>
<dbReference type="Gene3D" id="3.40.50.300">
    <property type="entry name" value="P-loop containing nucleotide triphosphate hydrolases"/>
    <property type="match status" value="2"/>
</dbReference>
<dbReference type="GO" id="GO:0016787">
    <property type="term" value="F:hydrolase activity"/>
    <property type="evidence" value="ECO:0007669"/>
    <property type="project" value="UniProtKB-KW"/>
</dbReference>
<feature type="compositionally biased region" description="Basic and acidic residues" evidence="9">
    <location>
        <begin position="52"/>
        <end position="142"/>
    </location>
</feature>
<keyword evidence="7" id="KW-0539">Nucleus</keyword>
<evidence type="ECO:0000313" key="11">
    <source>
        <dbReference type="Proteomes" id="UP000322225"/>
    </source>
</evidence>
<evidence type="ECO:0000256" key="4">
    <source>
        <dbReference type="ARBA" id="ARBA00022801"/>
    </source>
</evidence>
<dbReference type="GO" id="GO:0005524">
    <property type="term" value="F:ATP binding"/>
    <property type="evidence" value="ECO:0007669"/>
    <property type="project" value="UniProtKB-KW"/>
</dbReference>
<dbReference type="EMBL" id="CP144051">
    <property type="protein sequence ID" value="WWD15835.1"/>
    <property type="molecule type" value="Genomic_DNA"/>
</dbReference>
<keyword evidence="8" id="KW-0175">Coiled coil</keyword>
<dbReference type="GO" id="GO:0003724">
    <property type="term" value="F:RNA helicase activity"/>
    <property type="evidence" value="ECO:0007669"/>
    <property type="project" value="UniProtKB-EC"/>
</dbReference>
<dbReference type="PROSITE" id="PS51192">
    <property type="entry name" value="HELICASE_ATP_BIND_1"/>
    <property type="match status" value="1"/>
</dbReference>
<evidence type="ECO:0000256" key="8">
    <source>
        <dbReference type="SAM" id="Coils"/>
    </source>
</evidence>
<proteinExistence type="predicted"/>
<feature type="compositionally biased region" description="Basic and acidic residues" evidence="9">
    <location>
        <begin position="272"/>
        <end position="281"/>
    </location>
</feature>
<evidence type="ECO:0000256" key="3">
    <source>
        <dbReference type="ARBA" id="ARBA00022741"/>
    </source>
</evidence>
<dbReference type="PROSITE" id="PS00039">
    <property type="entry name" value="DEAD_ATP_HELICASE"/>
    <property type="match status" value="1"/>
</dbReference>
<feature type="compositionally biased region" description="Basic and acidic residues" evidence="9">
    <location>
        <begin position="880"/>
        <end position="897"/>
    </location>
</feature>
<dbReference type="SMART" id="SM00490">
    <property type="entry name" value="HELICc"/>
    <property type="match status" value="1"/>
</dbReference>
<evidence type="ECO:0000256" key="7">
    <source>
        <dbReference type="ARBA" id="ARBA00023242"/>
    </source>
</evidence>
<dbReference type="SUPFAM" id="SSF52540">
    <property type="entry name" value="P-loop containing nucleoside triphosphate hydrolases"/>
    <property type="match status" value="2"/>
</dbReference>
<dbReference type="RefSeq" id="XP_031862884.1">
    <property type="nucleotide sequence ID" value="XM_032003077.1"/>
</dbReference>
<evidence type="ECO:0000313" key="10">
    <source>
        <dbReference type="EMBL" id="WWD15835.1"/>
    </source>
</evidence>
<evidence type="ECO:0000256" key="9">
    <source>
        <dbReference type="SAM" id="MobiDB-lite"/>
    </source>
</evidence>
<feature type="region of interest" description="Disordered" evidence="9">
    <location>
        <begin position="1"/>
        <end position="294"/>
    </location>
</feature>
<evidence type="ECO:0000256" key="1">
    <source>
        <dbReference type="ARBA" id="ARBA00004123"/>
    </source>
</evidence>
<dbReference type="CDD" id="cd17953">
    <property type="entry name" value="DEADc_DDX46"/>
    <property type="match status" value="1"/>
</dbReference>
<protein>
    <recommendedName>
        <fullName evidence="2">RNA helicase</fullName>
        <ecNumber evidence="2">3.6.4.13</ecNumber>
    </recommendedName>
</protein>
<dbReference type="PROSITE" id="PS51195">
    <property type="entry name" value="Q_MOTIF"/>
    <property type="match status" value="1"/>
</dbReference>
<organism evidence="10 11">
    <name type="scientific">Kwoniella shandongensis</name>
    <dbReference type="NCBI Taxonomy" id="1734106"/>
    <lineage>
        <taxon>Eukaryota</taxon>
        <taxon>Fungi</taxon>
        <taxon>Dikarya</taxon>
        <taxon>Basidiomycota</taxon>
        <taxon>Agaricomycotina</taxon>
        <taxon>Tremellomycetes</taxon>
        <taxon>Tremellales</taxon>
        <taxon>Cryptococcaceae</taxon>
        <taxon>Kwoniella</taxon>
    </lineage>
</organism>
<keyword evidence="4" id="KW-0378">Hydrolase</keyword>
<reference evidence="10" key="2">
    <citation type="submission" date="2024-01" db="EMBL/GenBank/DDBJ databases">
        <title>Comparative genomics of Cryptococcus and Kwoniella reveals pathogenesis evolution and contrasting modes of karyotype evolution via chromosome fusion or intercentromeric recombination.</title>
        <authorList>
            <person name="Coelho M.A."/>
            <person name="David-Palma M."/>
            <person name="Shea T."/>
            <person name="Bowers K."/>
            <person name="McGinley-Smith S."/>
            <person name="Mohammad A.W."/>
            <person name="Gnirke A."/>
            <person name="Yurkov A.M."/>
            <person name="Nowrousian M."/>
            <person name="Sun S."/>
            <person name="Cuomo C.A."/>
            <person name="Heitman J."/>
        </authorList>
    </citation>
    <scope>NUCLEOTIDE SEQUENCE</scope>
    <source>
        <strain evidence="10">CBS 12478</strain>
    </source>
</reference>
<dbReference type="AlphaFoldDB" id="A0A5M6C4B4"/>
<keyword evidence="6" id="KW-0067">ATP-binding</keyword>
<name>A0A5M6C4B4_9TREE</name>
<feature type="coiled-coil region" evidence="8">
    <location>
        <begin position="381"/>
        <end position="408"/>
    </location>
</feature>
<keyword evidence="3" id="KW-0547">Nucleotide-binding</keyword>
<evidence type="ECO:0000256" key="6">
    <source>
        <dbReference type="ARBA" id="ARBA00022840"/>
    </source>
</evidence>
<keyword evidence="5 10" id="KW-0347">Helicase</keyword>
<dbReference type="InterPro" id="IPR011545">
    <property type="entry name" value="DEAD/DEAH_box_helicase_dom"/>
</dbReference>
<dbReference type="OrthoDB" id="196131at2759"/>
<dbReference type="PROSITE" id="PS51194">
    <property type="entry name" value="HELICASE_CTER"/>
    <property type="match status" value="1"/>
</dbReference>
<dbReference type="InterPro" id="IPR000629">
    <property type="entry name" value="RNA-helicase_DEAD-box_CS"/>
</dbReference>
<dbReference type="GeneID" id="43587196"/>
<keyword evidence="11" id="KW-1185">Reference proteome</keyword>
<feature type="region of interest" description="Disordered" evidence="9">
    <location>
        <begin position="880"/>
        <end position="902"/>
    </location>
</feature>
<comment type="subcellular location">
    <subcellularLocation>
        <location evidence="1">Nucleus</location>
    </subcellularLocation>
</comment>
<dbReference type="InterPro" id="IPR014001">
    <property type="entry name" value="Helicase_ATP-bd"/>
</dbReference>
<dbReference type="FunFam" id="3.40.50.300:FF:000079">
    <property type="entry name" value="probable ATP-dependent RNA helicase DDX17"/>
    <property type="match status" value="1"/>
</dbReference>
<dbReference type="Proteomes" id="UP000322225">
    <property type="component" value="Chromosome 1"/>
</dbReference>
<dbReference type="GO" id="GO:0005634">
    <property type="term" value="C:nucleus"/>
    <property type="evidence" value="ECO:0007669"/>
    <property type="project" value="UniProtKB-SubCell"/>
</dbReference>
<evidence type="ECO:0000256" key="5">
    <source>
        <dbReference type="ARBA" id="ARBA00022806"/>
    </source>
</evidence>
<dbReference type="Pfam" id="PF00271">
    <property type="entry name" value="Helicase_C"/>
    <property type="match status" value="1"/>
</dbReference>
<dbReference type="CDD" id="cd18787">
    <property type="entry name" value="SF2_C_DEAD"/>
    <property type="match status" value="1"/>
</dbReference>
<dbReference type="PANTHER" id="PTHR47958">
    <property type="entry name" value="ATP-DEPENDENT RNA HELICASE DBP3"/>
    <property type="match status" value="1"/>
</dbReference>
<dbReference type="EC" id="3.6.4.13" evidence="2"/>
<dbReference type="GO" id="GO:0003676">
    <property type="term" value="F:nucleic acid binding"/>
    <property type="evidence" value="ECO:0007669"/>
    <property type="project" value="InterPro"/>
</dbReference>
<dbReference type="SMART" id="SM00487">
    <property type="entry name" value="DEXDc"/>
    <property type="match status" value="1"/>
</dbReference>
<feature type="compositionally biased region" description="Basic and acidic residues" evidence="9">
    <location>
        <begin position="325"/>
        <end position="342"/>
    </location>
</feature>
<accession>A0A5M6C4B4</accession>
<feature type="compositionally biased region" description="Low complexity" evidence="9">
    <location>
        <begin position="25"/>
        <end position="37"/>
    </location>
</feature>
<sequence length="1139" mass="125872">MPRSPRRSRSPEPRPSGSGAGGTSRRGYRSPSPSSSSRYDRSHAHPTSSSTRRPDRKGSSSRYDDEYYSSSRDRDRDRYGSRDGDRDRTRDRDRHRGEDDRDRRRDDHRDRDRRSRPDDRDSAYDRRRESDRDRDRDPRRGELQSNGHASRSPDPSRLPPKPMTAVRTPLTAADSPAGSPAPETEEDKKRKAKERLEAWKKQRALKEGKAATPDVKSTPGSPAPPPPSRTTGGLPPKPSAPTAFSLSRIGLPLKAGPTPLKRSIAFDEEETSDRKLQKLDLPEVNPEVQSGDAAQVEAVGDDLAVAELEEHEAEDVKPDINGTSDKMEVDKKEDVKVVAKEKEEEEEDPLDAFMRENVQQVVDVNAADAKRLGLRTAGDESDNEEEVKVATEDKLAEAEALLQQAAAKSRKKDLPTPDHSKIDYEPFQKAFYHPPLEVMEMDEEEAELLRLEMDGIKIRGTDAPRPVKNWGAFGLPTGCLDVIRRHGWETPTSIQAQAIPAIMSGRDVIGIAKTGSGKTIAFLLPMFRHVRDQRPVSGGEGPIAVIMSPTRELASQIYKESQAFYKALGLRVTCCVGGSSISEDIAAMKKGAEIVVCTPGRMIDLLTANNGRVTNLRRVTYIVMDEADRMFDMGFEPQVMKIVNNVRPDAQKVLFSATFPKTMESLARRILVKPLEITVGGRSVVAPEIDQRVEVRDTDSKFTRLLEILGEMGEAHKEEDDFRSLIFVDRQESADDLFRELLQRGYVCASLHGGKEQVDRDEAIKNFKNGDVPIIVATSVAARGLDVKELKLVINYDCPNHMEDYVHRAGRTGRAGNTGTCITFITPEQEKFSVDILRALEASKAFIPDDLKKMSDNFLGKIKSGKARAAGSGFAGKGLEKLERKREEKDRAEKHTYGDTSEALSLASREGAVIPYKPKTTNEFKVPENSHKGEADYTFTEIKVEIVHGPAPDRVQAAAPAYNSKAAMAALPAQTLAALERAKSEGRHVDAANLAKVVAKLTQSIELTKAEKLGLAQPSNAPRLGPGAKTKDPDATDYHALFPINDYPQKARWKATNKEQMTLLQEISGASITMKGVYYPPGEEPGAGQEPKLSLLIESNDEMRVRAAVDEIRRVLVEGSVQALNNADRAPGAAARYNV</sequence>
<dbReference type="InterPro" id="IPR001650">
    <property type="entry name" value="Helicase_C-like"/>
</dbReference>
<dbReference type="KEGG" id="ksn:43587196"/>
<feature type="region of interest" description="Disordered" evidence="9">
    <location>
        <begin position="310"/>
        <end position="356"/>
    </location>
</feature>
<reference evidence="10" key="1">
    <citation type="submission" date="2017-08" db="EMBL/GenBank/DDBJ databases">
        <authorList>
            <person name="Cuomo C."/>
            <person name="Billmyre B."/>
            <person name="Heitman J."/>
        </authorList>
    </citation>
    <scope>NUCLEOTIDE SEQUENCE</scope>
    <source>
        <strain evidence="10">CBS 12478</strain>
    </source>
</reference>
<gene>
    <name evidence="10" type="ORF">CI109_100259</name>
</gene>
<feature type="compositionally biased region" description="Basic and acidic residues" evidence="9">
    <location>
        <begin position="186"/>
        <end position="209"/>
    </location>
</feature>